<dbReference type="PANTHER" id="PTHR30582">
    <property type="entry name" value="L,D-TRANSPEPTIDASE"/>
    <property type="match status" value="1"/>
</dbReference>
<dbReference type="GO" id="GO:0071972">
    <property type="term" value="F:peptidoglycan L,D-transpeptidase activity"/>
    <property type="evidence" value="ECO:0007669"/>
    <property type="project" value="TreeGrafter"/>
</dbReference>
<dbReference type="GO" id="GO:0071555">
    <property type="term" value="P:cell wall organization"/>
    <property type="evidence" value="ECO:0007669"/>
    <property type="project" value="UniProtKB-UniRule"/>
</dbReference>
<keyword evidence="6 7" id="KW-0961">Cell wall biogenesis/degradation</keyword>
<evidence type="ECO:0000313" key="9">
    <source>
        <dbReference type="EMBL" id="OWV34592.1"/>
    </source>
</evidence>
<dbReference type="PANTHER" id="PTHR30582:SF2">
    <property type="entry name" value="L,D-TRANSPEPTIDASE YCIB-RELATED"/>
    <property type="match status" value="1"/>
</dbReference>
<dbReference type="PIRSF" id="PIRSF029342">
    <property type="entry name" value="UCP029342_ErfK/YbiS/YcfS/YnhG"/>
    <property type="match status" value="1"/>
</dbReference>
<evidence type="ECO:0000256" key="3">
    <source>
        <dbReference type="ARBA" id="ARBA00022679"/>
    </source>
</evidence>
<evidence type="ECO:0000313" key="10">
    <source>
        <dbReference type="Proteomes" id="UP000198462"/>
    </source>
</evidence>
<keyword evidence="3" id="KW-0808">Transferase</keyword>
<keyword evidence="4 7" id="KW-0133">Cell shape</keyword>
<evidence type="ECO:0000256" key="4">
    <source>
        <dbReference type="ARBA" id="ARBA00022960"/>
    </source>
</evidence>
<feature type="active site" description="Nucleophile" evidence="7">
    <location>
        <position position="133"/>
    </location>
</feature>
<dbReference type="GO" id="GO:0018104">
    <property type="term" value="P:peptidoglycan-protein cross-linking"/>
    <property type="evidence" value="ECO:0007669"/>
    <property type="project" value="TreeGrafter"/>
</dbReference>
<dbReference type="GO" id="GO:0005576">
    <property type="term" value="C:extracellular region"/>
    <property type="evidence" value="ECO:0007669"/>
    <property type="project" value="TreeGrafter"/>
</dbReference>
<dbReference type="SUPFAM" id="SSF141523">
    <property type="entry name" value="L,D-transpeptidase catalytic domain-like"/>
    <property type="match status" value="1"/>
</dbReference>
<dbReference type="EMBL" id="NFZT01000001">
    <property type="protein sequence ID" value="OWV34592.1"/>
    <property type="molecule type" value="Genomic_DNA"/>
</dbReference>
<keyword evidence="10" id="KW-1185">Reference proteome</keyword>
<dbReference type="NCBIfam" id="NF004785">
    <property type="entry name" value="PRK06132.1-2"/>
    <property type="match status" value="1"/>
</dbReference>
<dbReference type="CDD" id="cd16913">
    <property type="entry name" value="YkuD_like"/>
    <property type="match status" value="2"/>
</dbReference>
<dbReference type="InterPro" id="IPR038063">
    <property type="entry name" value="Transpep_catalytic_dom"/>
</dbReference>
<sequence length="317" mass="34092">MPLAALLWSGPAAAEELPLPAGPIEPAAEALAPGDFLWADRVSPEGPVTILVSLPVQRAYVYRNGVLIGISTVSTGREGHETPTGVFTILQKRREHYSNLYDNAPMPFMQRLTWDGIALHAGTLPGHPASHGCIRLPEEFARKLFAVTDLGITVVVTASPDIPRVAARTPEAAGSDDALPAGGKVAGEVRWRPWLQKEGPISILVSAADRQIRVIRNGVEIGRAPVGIGRPVTHTEIYQLFWSDAAWDEFIWASVPLEEGEHSEEVSPSERAKLMLPKEFRAQLAEELTGGAVVVVTPDSLDSASFDKTLAIVEPGS</sequence>
<comment type="pathway">
    <text evidence="1 7">Cell wall biogenesis; peptidoglycan biosynthesis.</text>
</comment>
<organism evidence="9 10">
    <name type="scientific">Pacificimonas flava</name>
    <dbReference type="NCBI Taxonomy" id="1234595"/>
    <lineage>
        <taxon>Bacteria</taxon>
        <taxon>Pseudomonadati</taxon>
        <taxon>Pseudomonadota</taxon>
        <taxon>Alphaproteobacteria</taxon>
        <taxon>Sphingomonadales</taxon>
        <taxon>Sphingosinicellaceae</taxon>
        <taxon>Pacificimonas</taxon>
    </lineage>
</organism>
<dbReference type="OrthoDB" id="463216at2"/>
<dbReference type="Proteomes" id="UP000198462">
    <property type="component" value="Unassembled WGS sequence"/>
</dbReference>
<evidence type="ECO:0000256" key="6">
    <source>
        <dbReference type="ARBA" id="ARBA00023316"/>
    </source>
</evidence>
<evidence type="ECO:0000256" key="1">
    <source>
        <dbReference type="ARBA" id="ARBA00004752"/>
    </source>
</evidence>
<evidence type="ECO:0000259" key="8">
    <source>
        <dbReference type="PROSITE" id="PS52029"/>
    </source>
</evidence>
<evidence type="ECO:0000256" key="7">
    <source>
        <dbReference type="PROSITE-ProRule" id="PRU01373"/>
    </source>
</evidence>
<dbReference type="Gene3D" id="2.40.440.10">
    <property type="entry name" value="L,D-transpeptidase catalytic domain-like"/>
    <property type="match status" value="1"/>
</dbReference>
<dbReference type="InterPro" id="IPR016915">
    <property type="entry name" value="UCP029342"/>
</dbReference>
<reference evidence="10" key="1">
    <citation type="submission" date="2017-05" db="EMBL/GenBank/DDBJ databases">
        <authorList>
            <person name="Lin X."/>
        </authorList>
    </citation>
    <scope>NUCLEOTIDE SEQUENCE [LARGE SCALE GENOMIC DNA]</scope>
    <source>
        <strain evidence="10">JLT2012</strain>
    </source>
</reference>
<dbReference type="PROSITE" id="PS52029">
    <property type="entry name" value="LD_TPASE"/>
    <property type="match status" value="1"/>
</dbReference>
<dbReference type="Pfam" id="PF03734">
    <property type="entry name" value="YkuD"/>
    <property type="match status" value="1"/>
</dbReference>
<dbReference type="GO" id="GO:0008360">
    <property type="term" value="P:regulation of cell shape"/>
    <property type="evidence" value="ECO:0007669"/>
    <property type="project" value="UniProtKB-UniRule"/>
</dbReference>
<gene>
    <name evidence="9" type="ORF">B5C34_02235</name>
</gene>
<accession>A0A219B880</accession>
<protein>
    <submittedName>
        <fullName evidence="9">L,D-transpeptidase</fullName>
    </submittedName>
</protein>
<proteinExistence type="inferred from homology"/>
<dbReference type="InterPro" id="IPR005490">
    <property type="entry name" value="LD_TPept_cat_dom"/>
</dbReference>
<comment type="caution">
    <text evidence="9">The sequence shown here is derived from an EMBL/GenBank/DDBJ whole genome shotgun (WGS) entry which is preliminary data.</text>
</comment>
<dbReference type="AlphaFoldDB" id="A0A219B880"/>
<name>A0A219B880_9SPHN</name>
<feature type="active site" description="Proton donor/acceptor" evidence="7">
    <location>
        <position position="120"/>
    </location>
</feature>
<comment type="similarity">
    <text evidence="2">Belongs to the YkuD family.</text>
</comment>
<evidence type="ECO:0000256" key="5">
    <source>
        <dbReference type="ARBA" id="ARBA00022984"/>
    </source>
</evidence>
<dbReference type="UniPathway" id="UPA00219"/>
<dbReference type="InterPro" id="IPR050979">
    <property type="entry name" value="LD-transpeptidase"/>
</dbReference>
<evidence type="ECO:0000256" key="2">
    <source>
        <dbReference type="ARBA" id="ARBA00005992"/>
    </source>
</evidence>
<feature type="domain" description="L,D-TPase catalytic" evidence="8">
    <location>
        <begin position="48"/>
        <end position="157"/>
    </location>
</feature>
<keyword evidence="5 7" id="KW-0573">Peptidoglycan synthesis</keyword>
<dbReference type="GO" id="GO:0016740">
    <property type="term" value="F:transferase activity"/>
    <property type="evidence" value="ECO:0007669"/>
    <property type="project" value="UniProtKB-KW"/>
</dbReference>